<dbReference type="AlphaFoldDB" id="A0A2S0HZ96"/>
<dbReference type="Proteomes" id="UP000238442">
    <property type="component" value="Chromosome"/>
</dbReference>
<dbReference type="GO" id="GO:0006355">
    <property type="term" value="P:regulation of DNA-templated transcription"/>
    <property type="evidence" value="ECO:0007669"/>
    <property type="project" value="InterPro"/>
</dbReference>
<sequence length="287" mass="33036">MKRRIFFYIISLIILILIWFLSINRNTTDIFSEKVKISLREVGDQLLREYQDSTSRVLPVIEEDPSFFNLSFENDLGFYPESLVAAIDSSFRSRQLSENYLVEVIQCGDKEVAYSFEVDTGVERTVIACAERKLPSACYTITVRFADRVVTKTASNAWIYLLFFFGIIGLLEFYFYRNKGGSQKAEGIDHYTTLGSFRFYPDQNKLVKQATEISLSKKEGELLAILVGHANKVVKRDELTKKVWEDNGVIVGRSLDTYISKLRKKLQEDDRIRIVNVHGVGYKLEVT</sequence>
<dbReference type="SMART" id="SM00862">
    <property type="entry name" value="Trans_reg_C"/>
    <property type="match status" value="1"/>
</dbReference>
<evidence type="ECO:0000256" key="3">
    <source>
        <dbReference type="SAM" id="Phobius"/>
    </source>
</evidence>
<feature type="transmembrane region" description="Helical" evidence="3">
    <location>
        <begin position="157"/>
        <end position="176"/>
    </location>
</feature>
<keyword evidence="6" id="KW-1185">Reference proteome</keyword>
<organism evidence="5 6">
    <name type="scientific">Pukyongia salina</name>
    <dbReference type="NCBI Taxonomy" id="2094025"/>
    <lineage>
        <taxon>Bacteria</taxon>
        <taxon>Pseudomonadati</taxon>
        <taxon>Bacteroidota</taxon>
        <taxon>Flavobacteriia</taxon>
        <taxon>Flavobacteriales</taxon>
        <taxon>Flavobacteriaceae</taxon>
        <taxon>Pukyongia</taxon>
    </lineage>
</organism>
<dbReference type="RefSeq" id="WP_105217215.1">
    <property type="nucleotide sequence ID" value="NZ_CP027062.1"/>
</dbReference>
<dbReference type="KEGG" id="aue:C5O00_12755"/>
<proteinExistence type="predicted"/>
<accession>A0A2S0HZ96</accession>
<name>A0A2S0HZ96_9FLAO</name>
<dbReference type="GO" id="GO:0000160">
    <property type="term" value="P:phosphorelay signal transduction system"/>
    <property type="evidence" value="ECO:0007669"/>
    <property type="project" value="InterPro"/>
</dbReference>
<keyword evidence="3" id="KW-1133">Transmembrane helix</keyword>
<feature type="transmembrane region" description="Helical" evidence="3">
    <location>
        <begin position="5"/>
        <end position="23"/>
    </location>
</feature>
<dbReference type="Pfam" id="PF00486">
    <property type="entry name" value="Trans_reg_C"/>
    <property type="match status" value="1"/>
</dbReference>
<dbReference type="GO" id="GO:0003677">
    <property type="term" value="F:DNA binding"/>
    <property type="evidence" value="ECO:0007669"/>
    <property type="project" value="UniProtKB-UniRule"/>
</dbReference>
<dbReference type="PROSITE" id="PS51755">
    <property type="entry name" value="OMPR_PHOB"/>
    <property type="match status" value="1"/>
</dbReference>
<dbReference type="InterPro" id="IPR001867">
    <property type="entry name" value="OmpR/PhoB-type_DNA-bd"/>
</dbReference>
<keyword evidence="3" id="KW-0472">Membrane</keyword>
<evidence type="ECO:0000256" key="1">
    <source>
        <dbReference type="ARBA" id="ARBA00023125"/>
    </source>
</evidence>
<feature type="domain" description="OmpR/PhoB-type" evidence="4">
    <location>
        <begin position="189"/>
        <end position="286"/>
    </location>
</feature>
<protein>
    <submittedName>
        <fullName evidence="5">Winged helix family transcriptional regulator</fullName>
    </submittedName>
</protein>
<evidence type="ECO:0000313" key="5">
    <source>
        <dbReference type="EMBL" id="AVI51975.1"/>
    </source>
</evidence>
<feature type="DNA-binding region" description="OmpR/PhoB-type" evidence="2">
    <location>
        <begin position="189"/>
        <end position="286"/>
    </location>
</feature>
<keyword evidence="3" id="KW-0812">Transmembrane</keyword>
<reference evidence="5 6" key="1">
    <citation type="submission" date="2018-02" db="EMBL/GenBank/DDBJ databases">
        <title>Genomic analysis of the strain RR4-38 isolated from a seawater recirculating aquaculture system.</title>
        <authorList>
            <person name="Kim Y.-S."/>
            <person name="Jang Y.H."/>
            <person name="Kim K.-H."/>
        </authorList>
    </citation>
    <scope>NUCLEOTIDE SEQUENCE [LARGE SCALE GENOMIC DNA]</scope>
    <source>
        <strain evidence="5 6">RR4-38</strain>
    </source>
</reference>
<gene>
    <name evidence="5" type="ORF">C5O00_12755</name>
</gene>
<evidence type="ECO:0000256" key="2">
    <source>
        <dbReference type="PROSITE-ProRule" id="PRU01091"/>
    </source>
</evidence>
<dbReference type="OrthoDB" id="7556122at2"/>
<dbReference type="InterPro" id="IPR016032">
    <property type="entry name" value="Sig_transdc_resp-reg_C-effctor"/>
</dbReference>
<dbReference type="Gene3D" id="1.10.10.10">
    <property type="entry name" value="Winged helix-like DNA-binding domain superfamily/Winged helix DNA-binding domain"/>
    <property type="match status" value="1"/>
</dbReference>
<dbReference type="SUPFAM" id="SSF46894">
    <property type="entry name" value="C-terminal effector domain of the bipartite response regulators"/>
    <property type="match status" value="1"/>
</dbReference>
<dbReference type="CDD" id="cd00383">
    <property type="entry name" value="trans_reg_C"/>
    <property type="match status" value="1"/>
</dbReference>
<dbReference type="InterPro" id="IPR036388">
    <property type="entry name" value="WH-like_DNA-bd_sf"/>
</dbReference>
<keyword evidence="1 2" id="KW-0238">DNA-binding</keyword>
<dbReference type="EMBL" id="CP027062">
    <property type="protein sequence ID" value="AVI51975.1"/>
    <property type="molecule type" value="Genomic_DNA"/>
</dbReference>
<evidence type="ECO:0000313" key="6">
    <source>
        <dbReference type="Proteomes" id="UP000238442"/>
    </source>
</evidence>
<evidence type="ECO:0000259" key="4">
    <source>
        <dbReference type="PROSITE" id="PS51755"/>
    </source>
</evidence>